<sequence length="53" mass="5882">MNSGHKKLLPLAKGKIDIAFKVFNKMTQTGYSTSSYDVPDVVSFCVMVQDLNN</sequence>
<accession>A0A4Y7IK70</accession>
<dbReference type="EMBL" id="CM010715">
    <property type="protein sequence ID" value="RZC47865.1"/>
    <property type="molecule type" value="Genomic_DNA"/>
</dbReference>
<protein>
    <recommendedName>
        <fullName evidence="3">Pentacotripeptide-repeat region of PRORP domain-containing protein</fullName>
    </recommendedName>
</protein>
<organism evidence="1 2">
    <name type="scientific">Papaver somniferum</name>
    <name type="common">Opium poppy</name>
    <dbReference type="NCBI Taxonomy" id="3469"/>
    <lineage>
        <taxon>Eukaryota</taxon>
        <taxon>Viridiplantae</taxon>
        <taxon>Streptophyta</taxon>
        <taxon>Embryophyta</taxon>
        <taxon>Tracheophyta</taxon>
        <taxon>Spermatophyta</taxon>
        <taxon>Magnoliopsida</taxon>
        <taxon>Ranunculales</taxon>
        <taxon>Papaveraceae</taxon>
        <taxon>Papaveroideae</taxon>
        <taxon>Papaver</taxon>
    </lineage>
</organism>
<evidence type="ECO:0000313" key="2">
    <source>
        <dbReference type="Proteomes" id="UP000316621"/>
    </source>
</evidence>
<evidence type="ECO:0008006" key="3">
    <source>
        <dbReference type="Google" id="ProtNLM"/>
    </source>
</evidence>
<keyword evidence="2" id="KW-1185">Reference proteome</keyword>
<name>A0A4Y7IK70_PAPSO</name>
<dbReference type="Proteomes" id="UP000316621">
    <property type="component" value="Chromosome 1"/>
</dbReference>
<reference evidence="1 2" key="1">
    <citation type="journal article" date="2018" name="Science">
        <title>The opium poppy genome and morphinan production.</title>
        <authorList>
            <person name="Guo L."/>
            <person name="Winzer T."/>
            <person name="Yang X."/>
            <person name="Li Y."/>
            <person name="Ning Z."/>
            <person name="He Z."/>
            <person name="Teodor R."/>
            <person name="Lu Y."/>
            <person name="Bowser T.A."/>
            <person name="Graham I.A."/>
            <person name="Ye K."/>
        </authorList>
    </citation>
    <scope>NUCLEOTIDE SEQUENCE [LARGE SCALE GENOMIC DNA]</scope>
    <source>
        <strain evidence="2">cv. HN1</strain>
        <tissue evidence="1">Leaves</tissue>
    </source>
</reference>
<dbReference type="AlphaFoldDB" id="A0A4Y7IK70"/>
<gene>
    <name evidence="1" type="ORF">C5167_040810</name>
</gene>
<dbReference type="Gramene" id="RZC47865">
    <property type="protein sequence ID" value="RZC47865"/>
    <property type="gene ID" value="C5167_040810"/>
</dbReference>
<evidence type="ECO:0000313" key="1">
    <source>
        <dbReference type="EMBL" id="RZC47865.1"/>
    </source>
</evidence>
<proteinExistence type="predicted"/>